<proteinExistence type="predicted"/>
<dbReference type="Proteomes" id="UP000018957">
    <property type="component" value="Unassembled WGS sequence"/>
</dbReference>
<protein>
    <submittedName>
        <fullName evidence="1">Uncharacterized protein</fullName>
    </submittedName>
</protein>
<comment type="caution">
    <text evidence="1">The sequence shown here is derived from an EMBL/GenBank/DDBJ whole genome shotgun (WGS) entry which is preliminary data.</text>
</comment>
<evidence type="ECO:0000313" key="2">
    <source>
        <dbReference type="Proteomes" id="UP000018957"/>
    </source>
</evidence>
<name>W3V8P3_9GAMM</name>
<gene>
    <name evidence="1" type="ORF">PTE_02162</name>
</gene>
<keyword evidence="2" id="KW-1185">Reference proteome</keyword>
<sequence>MAILMRELPLLPTYYVMDNIKIPPDLKNWRINCIELGSKSTCMSI</sequence>
<dbReference type="EMBL" id="AYSJ01000011">
    <property type="protein sequence ID" value="ETS31475.1"/>
    <property type="molecule type" value="Genomic_DNA"/>
</dbReference>
<dbReference type="AlphaFoldDB" id="W3V8P3"/>
<evidence type="ECO:0000313" key="1">
    <source>
        <dbReference type="EMBL" id="ETS31475.1"/>
    </source>
</evidence>
<organism evidence="1 2">
    <name type="scientific">Photorhabdus khanii NC19</name>
    <dbReference type="NCBI Taxonomy" id="1004151"/>
    <lineage>
        <taxon>Bacteria</taxon>
        <taxon>Pseudomonadati</taxon>
        <taxon>Pseudomonadota</taxon>
        <taxon>Gammaproteobacteria</taxon>
        <taxon>Enterobacterales</taxon>
        <taxon>Morganellaceae</taxon>
        <taxon>Photorhabdus</taxon>
    </lineage>
</organism>
<reference evidence="1 2" key="1">
    <citation type="submission" date="2013-11" db="EMBL/GenBank/DDBJ databases">
        <title>Elucidation of the Photorhabdus temperata genome and generation of transposon mutant library to identify motility mutants.</title>
        <authorList>
            <person name="Hurst S.G.IV."/>
            <person name="Micheals B."/>
            <person name="Abebe-Akele F."/>
            <person name="Rowedder H."/>
            <person name="Bullock H."/>
            <person name="Jackobeck R."/>
            <person name="Janicki E."/>
            <person name="Tisa L.S."/>
        </authorList>
    </citation>
    <scope>NUCLEOTIDE SEQUENCE [LARGE SCALE GENOMIC DNA]</scope>
    <source>
        <strain evidence="1 2">NC19</strain>
    </source>
</reference>
<accession>W3V8P3</accession>